<sequence length="600" mass="63101">MGDVEDEVSGQVAPSDIPVGDQRRWSASQVLIASSWGFAIAAVVLSVYVLVRRVPDGLVSDRLAAATQVLGGSLGAVAVTALALSAGGLAVLAGRAVAVKAASALAVIAVITSFMFLSSLLRRATESVSGPGARPVAELAQMSWLMLAVAAVLLVAAATIAQKQTRHPVMWPRMLPFIAAGVVVALAAGAGLVALTQRAQPRATTATAIAVPELPATLGTDTAYTLSTKYSRWLVPAGPGFVLDADGAITAYNGADGERRWSFPYKLFPAGCELWAIRSTGIAPDAVVIAECNHDAGYGKPRTDPFLVGLDAMTGELLWTLDNDWSLRSRILLPSNTVPVVSSERNELGSLDPRTGSVRWTWSFDESDKQCSDTGYVGALTGAVMYADPCGAELRVHVFDAVSGADRVIVGTVPQEFSDGQWVIEPHAIDGTVAVVRIRGGSSNGSAILSIDTAASRVDMLPVEYLSDGDSARVWQYPGPVLQINDGSRPEHWVDLYRLSDRSTLHVVGLDTSNGGSYAPHTSMMWAQVGTQWVTAAGLDEEYNNLLVSVSPDGTVTRRPSPCGKDVGSVLSVPGAVLVVCQRLEGRTPDGYDILGLRAI</sequence>
<evidence type="ECO:0000313" key="4">
    <source>
        <dbReference type="Proteomes" id="UP001558474"/>
    </source>
</evidence>
<feature type="domain" description="Pyrrolo-quinoline quinone repeat" evidence="2">
    <location>
        <begin position="309"/>
        <end position="367"/>
    </location>
</feature>
<feature type="transmembrane region" description="Helical" evidence="1">
    <location>
        <begin position="174"/>
        <end position="195"/>
    </location>
</feature>
<keyword evidence="4" id="KW-1185">Reference proteome</keyword>
<dbReference type="SUPFAM" id="SSF50998">
    <property type="entry name" value="Quinoprotein alcohol dehydrogenase-like"/>
    <property type="match status" value="1"/>
</dbReference>
<dbReference type="InterPro" id="IPR011047">
    <property type="entry name" value="Quinoprotein_ADH-like_sf"/>
</dbReference>
<comment type="caution">
    <text evidence="3">The sequence shown here is derived from an EMBL/GenBank/DDBJ whole genome shotgun (WGS) entry which is preliminary data.</text>
</comment>
<dbReference type="Gene3D" id="2.130.10.10">
    <property type="entry name" value="YVTN repeat-like/Quinoprotein amine dehydrogenase"/>
    <property type="match status" value="1"/>
</dbReference>
<feature type="transmembrane region" description="Helical" evidence="1">
    <location>
        <begin position="101"/>
        <end position="121"/>
    </location>
</feature>
<organism evidence="3 4">
    <name type="scientific">Mycolicibacterium porcinum</name>
    <dbReference type="NCBI Taxonomy" id="39693"/>
    <lineage>
        <taxon>Bacteria</taxon>
        <taxon>Bacillati</taxon>
        <taxon>Actinomycetota</taxon>
        <taxon>Actinomycetes</taxon>
        <taxon>Mycobacteriales</taxon>
        <taxon>Mycobacteriaceae</taxon>
        <taxon>Mycolicibacterium</taxon>
    </lineage>
</organism>
<dbReference type="InterPro" id="IPR002372">
    <property type="entry name" value="PQQ_rpt_dom"/>
</dbReference>
<dbReference type="Proteomes" id="UP001558474">
    <property type="component" value="Unassembled WGS sequence"/>
</dbReference>
<name>A0ABV3VFN5_9MYCO</name>
<evidence type="ECO:0000259" key="2">
    <source>
        <dbReference type="Pfam" id="PF13360"/>
    </source>
</evidence>
<dbReference type="EMBL" id="JBDLOU010000020">
    <property type="protein sequence ID" value="MEX3738912.1"/>
    <property type="molecule type" value="Genomic_DNA"/>
</dbReference>
<keyword evidence="1" id="KW-1133">Transmembrane helix</keyword>
<keyword evidence="1" id="KW-0812">Transmembrane</keyword>
<dbReference type="RefSeq" id="WP_368573021.1">
    <property type="nucleotide sequence ID" value="NZ_JBDLOU010000020.1"/>
</dbReference>
<feature type="transmembrane region" description="Helical" evidence="1">
    <location>
        <begin position="141"/>
        <end position="162"/>
    </location>
</feature>
<gene>
    <name evidence="3" type="ORF">ABFW12_11795</name>
</gene>
<accession>A0ABV3VFN5</accession>
<evidence type="ECO:0000313" key="3">
    <source>
        <dbReference type="EMBL" id="MEX3738912.1"/>
    </source>
</evidence>
<keyword evidence="1" id="KW-0472">Membrane</keyword>
<feature type="transmembrane region" description="Helical" evidence="1">
    <location>
        <begin position="30"/>
        <end position="51"/>
    </location>
</feature>
<evidence type="ECO:0000256" key="1">
    <source>
        <dbReference type="SAM" id="Phobius"/>
    </source>
</evidence>
<feature type="transmembrane region" description="Helical" evidence="1">
    <location>
        <begin position="71"/>
        <end position="94"/>
    </location>
</feature>
<protein>
    <submittedName>
        <fullName evidence="3">PQQ-binding-like beta-propeller repeat protein</fullName>
    </submittedName>
</protein>
<proteinExistence type="predicted"/>
<dbReference type="Pfam" id="PF13360">
    <property type="entry name" value="PQQ_2"/>
    <property type="match status" value="1"/>
</dbReference>
<reference evidence="3 4" key="1">
    <citation type="submission" date="2024-04" db="EMBL/GenBank/DDBJ databases">
        <title>Genomic Markers of Mycobacteria.</title>
        <authorList>
            <person name="Soliman M.S."/>
            <person name="Elkholy A."/>
            <person name="Soliman N.S."/>
            <person name="Abbas A."/>
            <person name="Khayrat S."/>
            <person name="Shawky S."/>
        </authorList>
    </citation>
    <scope>NUCLEOTIDE SEQUENCE [LARGE SCALE GENOMIC DNA]</scope>
    <source>
        <strain evidence="3 4">Egy-CU-AM5</strain>
    </source>
</reference>
<dbReference type="InterPro" id="IPR015943">
    <property type="entry name" value="WD40/YVTN_repeat-like_dom_sf"/>
</dbReference>